<dbReference type="EMBL" id="FNZH01000003">
    <property type="protein sequence ID" value="SEJ40672.1"/>
    <property type="molecule type" value="Genomic_DNA"/>
</dbReference>
<dbReference type="Proteomes" id="UP000199403">
    <property type="component" value="Unassembled WGS sequence"/>
</dbReference>
<dbReference type="Gene3D" id="2.40.160.130">
    <property type="entry name" value="Capsule assembly protein Wzi"/>
    <property type="match status" value="1"/>
</dbReference>
<evidence type="ECO:0000313" key="2">
    <source>
        <dbReference type="Proteomes" id="UP000199403"/>
    </source>
</evidence>
<dbReference type="InterPro" id="IPR038636">
    <property type="entry name" value="Wzi_sf"/>
</dbReference>
<accession>A0A1H6YTS4</accession>
<dbReference type="RefSeq" id="WP_092174621.1">
    <property type="nucleotide sequence ID" value="NZ_FNZH01000003.1"/>
</dbReference>
<dbReference type="Pfam" id="PF14052">
    <property type="entry name" value="Caps_assemb_Wzi"/>
    <property type="match status" value="1"/>
</dbReference>
<keyword evidence="2" id="KW-1185">Reference proteome</keyword>
<organism evidence="1 2">
    <name type="scientific">Cyclobacterium xiamenense</name>
    <dbReference type="NCBI Taxonomy" id="1297121"/>
    <lineage>
        <taxon>Bacteria</taxon>
        <taxon>Pseudomonadati</taxon>
        <taxon>Bacteroidota</taxon>
        <taxon>Cytophagia</taxon>
        <taxon>Cytophagales</taxon>
        <taxon>Cyclobacteriaceae</taxon>
        <taxon>Cyclobacterium</taxon>
    </lineage>
</organism>
<dbReference type="OrthoDB" id="1293009at2"/>
<protein>
    <submittedName>
        <fullName evidence="1">Capsule assembly protein Wzi</fullName>
    </submittedName>
</protein>
<reference evidence="2" key="1">
    <citation type="submission" date="2016-10" db="EMBL/GenBank/DDBJ databases">
        <authorList>
            <person name="Varghese N."/>
            <person name="Submissions S."/>
        </authorList>
    </citation>
    <scope>NUCLEOTIDE SEQUENCE [LARGE SCALE GENOMIC DNA]</scope>
    <source>
        <strain evidence="2">IBRC-M 10761</strain>
    </source>
</reference>
<evidence type="ECO:0000313" key="1">
    <source>
        <dbReference type="EMBL" id="SEJ40672.1"/>
    </source>
</evidence>
<name>A0A1H6YTS4_9BACT</name>
<dbReference type="AlphaFoldDB" id="A0A1H6YTS4"/>
<gene>
    <name evidence="1" type="ORF">SAMN05192553_103727</name>
</gene>
<dbReference type="InterPro" id="IPR026950">
    <property type="entry name" value="Caps_assemb_Wzi"/>
</dbReference>
<dbReference type="STRING" id="1416801.SAMN05192553_103727"/>
<sequence length="561" mass="65332">MDSRVFVCLLFSAFLGNPVYSQGFLSNNTQLQEYVRRDQLFNHDDSVFNISFHLRALNSSFKNNERFYGLNNVGRKPYEGTENFGIGILPIIHRLYMNSNRPYGWADGPVIPNRGLQYFGTFGVYSKLLFFRIQFQPEIIIAQNLPFEGFSDAFNRDINRLRFRIFNFGDYPERFGSGKYTNFLWGQSKITAQFGGFETGISTQNIWWGPGQWNALTFSNNAPGFPHLSLNTIDPVHTFLGRFEGQLIVGRLESSRAEATQSKELNERFSLPFTNDWRYLNGITVSYNPKWISGLFLGFTRTYQQYNEYRRDEFRDHFPIFDAFQKTVVGFDRDIDGKDQQATIFARFLSVKAKAEIYFEYGRRDHAFNWREAILNPEHARAYLFGFKKLFDLNNLEKIIQVRGEMTHQQESVNRYMRYPGINGGLSWHTHSKARGFTHFGQPLGVGIGTGSNVQTLEISLVENFDKLGVLFERLANHQDFYYQAFGQQHEHQPWVDLSIGFLFDKKWEQFLLSSKLQLINGFNYQWQLSPDSTPEFPKGQHLFSVHSQVSLIYLFQKSAE</sequence>
<proteinExistence type="predicted"/>